<evidence type="ECO:0000313" key="11">
    <source>
        <dbReference type="Proteomes" id="UP000809081"/>
    </source>
</evidence>
<dbReference type="InterPro" id="IPR013780">
    <property type="entry name" value="Glyco_hydro_b"/>
</dbReference>
<evidence type="ECO:0000259" key="9">
    <source>
        <dbReference type="Pfam" id="PF00746"/>
    </source>
</evidence>
<keyword evidence="7" id="KW-0472">Membrane</keyword>
<evidence type="ECO:0000313" key="10">
    <source>
        <dbReference type="EMBL" id="MBM7635380.1"/>
    </source>
</evidence>
<feature type="compositionally biased region" description="Polar residues" evidence="6">
    <location>
        <begin position="122"/>
        <end position="145"/>
    </location>
</feature>
<evidence type="ECO:0000256" key="8">
    <source>
        <dbReference type="SAM" id="SignalP"/>
    </source>
</evidence>
<evidence type="ECO:0000256" key="1">
    <source>
        <dbReference type="ARBA" id="ARBA00010837"/>
    </source>
</evidence>
<dbReference type="InterPro" id="IPR019931">
    <property type="entry name" value="LPXTG_anchor"/>
</dbReference>
<dbReference type="InterPro" id="IPR013783">
    <property type="entry name" value="Ig-like_fold"/>
</dbReference>
<dbReference type="InterPro" id="IPR025092">
    <property type="entry name" value="Glyco_hydro_66"/>
</dbReference>
<comment type="caution">
    <text evidence="10">The sequence shown here is derived from an EMBL/GenBank/DDBJ whole genome shotgun (WGS) entry which is preliminary data.</text>
</comment>
<dbReference type="Pfam" id="PF00746">
    <property type="entry name" value="Gram_pos_anchor"/>
    <property type="match status" value="1"/>
</dbReference>
<evidence type="ECO:0000256" key="6">
    <source>
        <dbReference type="SAM" id="MobiDB-lite"/>
    </source>
</evidence>
<protein>
    <submittedName>
        <fullName evidence="10">Dextranase</fullName>
        <ecNumber evidence="10">3.2.1.11</ecNumber>
    </submittedName>
</protein>
<keyword evidence="11" id="KW-1185">Reference proteome</keyword>
<dbReference type="RefSeq" id="WP_205016329.1">
    <property type="nucleotide sequence ID" value="NZ_JAFBEI010000002.1"/>
</dbReference>
<reference evidence="10 11" key="1">
    <citation type="submission" date="2021-01" db="EMBL/GenBank/DDBJ databases">
        <title>Genomic Encyclopedia of Type Strains, Phase IV (KMG-IV): sequencing the most valuable type-strain genomes for metagenomic binning, comparative biology and taxonomic classification.</title>
        <authorList>
            <person name="Goeker M."/>
        </authorList>
    </citation>
    <scope>NUCLEOTIDE SEQUENCE [LARGE SCALE GENOMIC DNA]</scope>
    <source>
        <strain evidence="10 11">DSM 27513</strain>
    </source>
</reference>
<keyword evidence="7" id="KW-1133">Transmembrane helix</keyword>
<feature type="compositionally biased region" description="Polar residues" evidence="6">
    <location>
        <begin position="867"/>
        <end position="877"/>
    </location>
</feature>
<dbReference type="EC" id="3.2.1.11" evidence="10"/>
<keyword evidence="7" id="KW-0812">Transmembrane</keyword>
<feature type="region of interest" description="Disordered" evidence="6">
    <location>
        <begin position="69"/>
        <end position="145"/>
    </location>
</feature>
<dbReference type="Gene3D" id="2.60.40.10">
    <property type="entry name" value="Immunoglobulins"/>
    <property type="match status" value="1"/>
</dbReference>
<keyword evidence="4 8" id="KW-0732">Signal</keyword>
<keyword evidence="10" id="KW-0326">Glycosidase</keyword>
<feature type="compositionally biased region" description="Polar residues" evidence="6">
    <location>
        <begin position="810"/>
        <end position="821"/>
    </location>
</feature>
<feature type="transmembrane region" description="Helical" evidence="7">
    <location>
        <begin position="1153"/>
        <end position="1171"/>
    </location>
</feature>
<feature type="signal peptide" evidence="8">
    <location>
        <begin position="1"/>
        <end position="26"/>
    </location>
</feature>
<dbReference type="EMBL" id="JAFBEI010000002">
    <property type="protein sequence ID" value="MBM7635380.1"/>
    <property type="molecule type" value="Genomic_DNA"/>
</dbReference>
<feature type="compositionally biased region" description="Basic and acidic residues" evidence="6">
    <location>
        <begin position="987"/>
        <end position="999"/>
    </location>
</feature>
<dbReference type="CDD" id="cd14745">
    <property type="entry name" value="GH66"/>
    <property type="match status" value="1"/>
</dbReference>
<dbReference type="NCBIfam" id="TIGR01167">
    <property type="entry name" value="LPXTG_anchor"/>
    <property type="match status" value="1"/>
</dbReference>
<dbReference type="Gene3D" id="3.20.20.80">
    <property type="entry name" value="Glycosidases"/>
    <property type="match status" value="1"/>
</dbReference>
<sequence length="1181" mass="130848">MENKKSFYGFIVALCCLLVPFRTVSAEEDGGQTPEVDFSDVSEVATEALLTQTTVQSMTTEQLAEQLLGETSVDDVSRAEGESYEVPALETSTEGDTSMEDSSQDRSEEVITDSDVSEGDVVSTTSSLSEEPASLMNQEMTQELPEESQTIASASINLDKNPYLTNPVASQATYQSGQNVAYSFQVTNATKQEQAMTVKLSLAQANLIKGEVKKATPVLAVGETYAFDNLTLPASWFANNTGYLVTVSVSDASDHLLAEKHVGLSVEEDWTVFPRYGVVAGSPNSDNSLLLENMEKYKQELALMSAMNINSYFFYDVYHTTTDPLPDLPRFKQDWNTWSDTYVETKSVSELVDTVHQLGAKAMLYNMIAADSNPSQPVFSKDKMVYNFYDEGYGDPKQVMTYSIDGQPFQIYYNPADKDWQDFISTKMLEAMKRYGFDGWQGDTIGDNRVTTAADAGKGDFEKSFMMSDTYAEFISRVKDVFGSDYYFTLNDINGENIYKTYQVPQDVIYTELWPNGRSAIKGRSQTSYGDLKARIDQAYDYTGQSLLVGAYMEEPEFDYDHDSLPLNGSARDVKAGKGFQADAALLVDAVVAASGGYHMSLAALANPKADLSLLQTAYYPTQTLTVSPEMLNRLYNYQQFVTAYENLLRGGLENENPDLISTQDNKGQLVSKDSTGTSGHQVWTFTKASENVKTIQLINLMGISAEWKNSDGFEENKTPQEQSNLTVSYKLPGYSREEVEVMATQTYLTSPDDWLSSSVLPLEASVYTDEDGNFGLQIQVPKLSLWDMIFIKTKLEKEEEIPLLDQTDEQPVSPQSSEITPQPELSEPSLPTTSPIEESQPSSDHDGGSAPQETWPEEIITEKDSQASSDTSQSEDVSPVIEENFGPQAEEVTEPVSPTESLSDRVQAEETQSHLEPTEVSPSVEVTLPSQNDTVSAEEIPSEVATDEPILVDFVSGDTFSNNYHDQSVEPYVPSSPKVTEIAENSSEKDDKALEQEHSFSLSPEYHQEAVSDKDTNKDSVLELTPLEETVEAPHQTDENGVTRLQESVDLVPKSQEEINPSIAEVADVSPTKDENEEMQPVNVNLTEASVLSPETDLVSVLVIQTEKTVYIQLPKRIETEKRDFSNDSEKPQRLTEEETSSRLPETSSKNSYILTFLGALTTISAFLLLRKTKKEKSIN</sequence>
<accession>A0ABS2PK27</accession>
<evidence type="ECO:0000256" key="7">
    <source>
        <dbReference type="SAM" id="Phobius"/>
    </source>
</evidence>
<keyword evidence="5" id="KW-0572">Peptidoglycan-anchor</keyword>
<feature type="compositionally biased region" description="Polar residues" evidence="6">
    <location>
        <begin position="830"/>
        <end position="843"/>
    </location>
</feature>
<gene>
    <name evidence="10" type="ORF">JOC31_000171</name>
</gene>
<evidence type="ECO:0000256" key="2">
    <source>
        <dbReference type="ARBA" id="ARBA00022512"/>
    </source>
</evidence>
<feature type="compositionally biased region" description="Basic and acidic residues" evidence="6">
    <location>
        <begin position="903"/>
        <end position="918"/>
    </location>
</feature>
<organism evidence="10 11">
    <name type="scientific">Streptococcus saliviloxodontae</name>
    <dbReference type="NCBI Taxonomy" id="1349416"/>
    <lineage>
        <taxon>Bacteria</taxon>
        <taxon>Bacillati</taxon>
        <taxon>Bacillota</taxon>
        <taxon>Bacilli</taxon>
        <taxon>Lactobacillales</taxon>
        <taxon>Streptococcaceae</taxon>
        <taxon>Streptococcus</taxon>
    </lineage>
</organism>
<keyword evidence="10" id="KW-0378">Hydrolase</keyword>
<dbReference type="InterPro" id="IPR017853">
    <property type="entry name" value="GH"/>
</dbReference>
<evidence type="ECO:0000256" key="5">
    <source>
        <dbReference type="ARBA" id="ARBA00023088"/>
    </source>
</evidence>
<dbReference type="GO" id="GO:0033904">
    <property type="term" value="F:dextranase activity"/>
    <property type="evidence" value="ECO:0007669"/>
    <property type="project" value="UniProtKB-EC"/>
</dbReference>
<proteinExistence type="inferred from homology"/>
<feature type="region of interest" description="Disordered" evidence="6">
    <location>
        <begin position="802"/>
        <end position="944"/>
    </location>
</feature>
<feature type="domain" description="Gram-positive cocci surface proteins LPxTG" evidence="9">
    <location>
        <begin position="1143"/>
        <end position="1178"/>
    </location>
</feature>
<feature type="region of interest" description="Disordered" evidence="6">
    <location>
        <begin position="963"/>
        <end position="1018"/>
    </location>
</feature>
<keyword evidence="2" id="KW-0134">Cell wall</keyword>
<evidence type="ECO:0000256" key="4">
    <source>
        <dbReference type="ARBA" id="ARBA00022729"/>
    </source>
</evidence>
<feature type="compositionally biased region" description="Basic and acidic residues" evidence="6">
    <location>
        <begin position="1007"/>
        <end position="1018"/>
    </location>
</feature>
<evidence type="ECO:0000256" key="3">
    <source>
        <dbReference type="ARBA" id="ARBA00022525"/>
    </source>
</evidence>
<comment type="similarity">
    <text evidence="1">Belongs to the glycosyl hydrolase 66 family.</text>
</comment>
<dbReference type="Gene3D" id="2.60.40.1180">
    <property type="entry name" value="Golgi alpha-mannosidase II"/>
    <property type="match status" value="1"/>
</dbReference>
<keyword evidence="3" id="KW-0964">Secreted</keyword>
<dbReference type="Proteomes" id="UP000809081">
    <property type="component" value="Unassembled WGS sequence"/>
</dbReference>
<feature type="chain" id="PRO_5047289924" evidence="8">
    <location>
        <begin position="27"/>
        <end position="1181"/>
    </location>
</feature>
<feature type="compositionally biased region" description="Basic and acidic residues" evidence="6">
    <location>
        <begin position="1123"/>
        <end position="1142"/>
    </location>
</feature>
<dbReference type="Pfam" id="PF13199">
    <property type="entry name" value="Glyco_hydro_66"/>
    <property type="match status" value="1"/>
</dbReference>
<feature type="region of interest" description="Disordered" evidence="6">
    <location>
        <begin position="1123"/>
        <end position="1147"/>
    </location>
</feature>
<dbReference type="SUPFAM" id="SSF51445">
    <property type="entry name" value="(Trans)glycosidases"/>
    <property type="match status" value="1"/>
</dbReference>
<name>A0ABS2PK27_9STRE</name>